<dbReference type="PROSITE" id="PS51340">
    <property type="entry name" value="MOSC"/>
    <property type="match status" value="1"/>
</dbReference>
<dbReference type="GO" id="GO:0003824">
    <property type="term" value="F:catalytic activity"/>
    <property type="evidence" value="ECO:0007669"/>
    <property type="project" value="InterPro"/>
</dbReference>
<dbReference type="InterPro" id="IPR052353">
    <property type="entry name" value="Benzoxazolinone_Detox_Enz"/>
</dbReference>
<evidence type="ECO:0000259" key="1">
    <source>
        <dbReference type="PROSITE" id="PS51340"/>
    </source>
</evidence>
<dbReference type="InterPro" id="IPR005163">
    <property type="entry name" value="Tri_helical_YiiM-like"/>
</dbReference>
<dbReference type="Gene3D" id="2.40.33.20">
    <property type="entry name" value="PK beta-barrel domain-like"/>
    <property type="match status" value="1"/>
</dbReference>
<dbReference type="InterPro" id="IPR005302">
    <property type="entry name" value="MoCF_Sase_C"/>
</dbReference>
<comment type="caution">
    <text evidence="2">The sequence shown here is derived from an EMBL/GenBank/DDBJ whole genome shotgun (WGS) entry which is preliminary data.</text>
</comment>
<dbReference type="GO" id="GO:0030151">
    <property type="term" value="F:molybdenum ion binding"/>
    <property type="evidence" value="ECO:0007669"/>
    <property type="project" value="InterPro"/>
</dbReference>
<dbReference type="InterPro" id="IPR011037">
    <property type="entry name" value="Pyrv_Knase-like_insert_dom_sf"/>
</dbReference>
<dbReference type="RefSeq" id="WP_108992891.1">
    <property type="nucleotide sequence ID" value="NZ_BDQX01000116.1"/>
</dbReference>
<proteinExistence type="predicted"/>
<dbReference type="Proteomes" id="UP000245202">
    <property type="component" value="Unassembled WGS sequence"/>
</dbReference>
<protein>
    <submittedName>
        <fullName evidence="2">MOSC domain-containing protein</fullName>
    </submittedName>
</protein>
<dbReference type="PANTHER" id="PTHR30212">
    <property type="entry name" value="PROTEIN YIIM"/>
    <property type="match status" value="1"/>
</dbReference>
<evidence type="ECO:0000313" key="3">
    <source>
        <dbReference type="Proteomes" id="UP000245202"/>
    </source>
</evidence>
<evidence type="ECO:0000313" key="2">
    <source>
        <dbReference type="EMBL" id="GBG07911.1"/>
    </source>
</evidence>
<organism evidence="2 3">
    <name type="scientific">Paenibacillus agaridevorans</name>
    <dbReference type="NCBI Taxonomy" id="171404"/>
    <lineage>
        <taxon>Bacteria</taxon>
        <taxon>Bacillati</taxon>
        <taxon>Bacillota</taxon>
        <taxon>Bacilli</taxon>
        <taxon>Bacillales</taxon>
        <taxon>Paenibacillaceae</taxon>
        <taxon>Paenibacillus</taxon>
    </lineage>
</organism>
<keyword evidence="3" id="KW-1185">Reference proteome</keyword>
<dbReference type="EMBL" id="BDQX01000116">
    <property type="protein sequence ID" value="GBG07911.1"/>
    <property type="molecule type" value="Genomic_DNA"/>
</dbReference>
<feature type="domain" description="MOSC" evidence="1">
    <location>
        <begin position="35"/>
        <end position="169"/>
    </location>
</feature>
<sequence>MVHTAVTPAILSLQVGKPVLIAHGAKEVLSGIFKASTTDAVFAGANGLEGDGQGDLINHGGPDKAICVYSAARYPYWESEFGRPFLPGAFGENLTIGSWTEQELCIGDIVAAGEVLLQVSQPRQPCYKLGLRNELPELPARVQQTGYSGFYFRVLKEGYLAAGEKLKIAERHPAGITVMEANLIMYHQKDNESAILKLLSAKELAASWQEQLGKRLDKLRGGA</sequence>
<reference evidence="2 3" key="1">
    <citation type="submission" date="2017-08" db="EMBL/GenBank/DDBJ databases">
        <title>Substantial Increase in Enzyme Production by Combined Drug-Resistance Mutations in Paenibacillus agaridevorans.</title>
        <authorList>
            <person name="Tanaka Y."/>
            <person name="Funane K."/>
            <person name="Hosaka T."/>
            <person name="Shiwa Y."/>
            <person name="Fujita N."/>
            <person name="Miyazaki T."/>
            <person name="Yoshikawa H."/>
            <person name="Murakami K."/>
            <person name="Kasahara K."/>
            <person name="Inaoka T."/>
            <person name="Hiraga Y."/>
            <person name="Ochi K."/>
        </authorList>
    </citation>
    <scope>NUCLEOTIDE SEQUENCE [LARGE SCALE GENOMIC DNA]</scope>
    <source>
        <strain evidence="2 3">T-3040</strain>
    </source>
</reference>
<dbReference type="Pfam" id="PF03473">
    <property type="entry name" value="MOSC"/>
    <property type="match status" value="1"/>
</dbReference>
<dbReference type="Pfam" id="PF03475">
    <property type="entry name" value="YiiM_3-alpha"/>
    <property type="match status" value="1"/>
</dbReference>
<name>A0A2R5EX06_9BACL</name>
<dbReference type="PANTHER" id="PTHR30212:SF4">
    <property type="entry name" value="MOSC DOMAIN-CONTAINING PROTEIN"/>
    <property type="match status" value="1"/>
</dbReference>
<gene>
    <name evidence="2" type="ORF">PAT3040_02475</name>
</gene>
<dbReference type="GO" id="GO:0030170">
    <property type="term" value="F:pyridoxal phosphate binding"/>
    <property type="evidence" value="ECO:0007669"/>
    <property type="project" value="InterPro"/>
</dbReference>
<dbReference type="AlphaFoldDB" id="A0A2R5EX06"/>
<accession>A0A2R5EX06</accession>
<dbReference type="SUPFAM" id="SSF50800">
    <property type="entry name" value="PK beta-barrel domain-like"/>
    <property type="match status" value="1"/>
</dbReference>